<dbReference type="Pfam" id="PF08241">
    <property type="entry name" value="Methyltransf_11"/>
    <property type="match status" value="1"/>
</dbReference>
<dbReference type="Gene3D" id="3.40.50.150">
    <property type="entry name" value="Vaccinia Virus protein VP39"/>
    <property type="match status" value="1"/>
</dbReference>
<sequence>MKGVLQVASLYDGIIGSFDRVGLGRLRRQLVEHLVGDILEVGVGTGLNLRHYGPAARVTGIDFEAALLRAAVPRARCRGYRLEQADAQALPFRDASFDTVVSAMVFCSLPRPALALAEIRRVLRPGGRLHLLEHTCTGRPPLDRALDLIAPLWLRLSGGCHINRDTLSLLRQSGWRIERHEPHAGGLYRLLVSVPER</sequence>
<dbReference type="GO" id="GO:0008757">
    <property type="term" value="F:S-adenosylmethionine-dependent methyltransferase activity"/>
    <property type="evidence" value="ECO:0007669"/>
    <property type="project" value="InterPro"/>
</dbReference>
<dbReference type="GO" id="GO:0032259">
    <property type="term" value="P:methylation"/>
    <property type="evidence" value="ECO:0007669"/>
    <property type="project" value="UniProtKB-KW"/>
</dbReference>
<dbReference type="InterPro" id="IPR013216">
    <property type="entry name" value="Methyltransf_11"/>
</dbReference>
<feature type="domain" description="Methyltransferase type 11" evidence="4">
    <location>
        <begin position="39"/>
        <end position="129"/>
    </location>
</feature>
<dbReference type="AlphaFoldDB" id="A0A6J4VP47"/>
<evidence type="ECO:0000256" key="3">
    <source>
        <dbReference type="ARBA" id="ARBA00022691"/>
    </source>
</evidence>
<evidence type="ECO:0000313" key="5">
    <source>
        <dbReference type="EMBL" id="CAA9584927.1"/>
    </source>
</evidence>
<organism evidence="5">
    <name type="scientific">uncultured Thermomicrobiales bacterium</name>
    <dbReference type="NCBI Taxonomy" id="1645740"/>
    <lineage>
        <taxon>Bacteria</taxon>
        <taxon>Pseudomonadati</taxon>
        <taxon>Thermomicrobiota</taxon>
        <taxon>Thermomicrobia</taxon>
        <taxon>Thermomicrobiales</taxon>
        <taxon>environmental samples</taxon>
    </lineage>
</organism>
<accession>A0A6J4VP47</accession>
<dbReference type="PANTHER" id="PTHR45036">
    <property type="entry name" value="METHYLTRANSFERASE LIKE 7B"/>
    <property type="match status" value="1"/>
</dbReference>
<evidence type="ECO:0000256" key="1">
    <source>
        <dbReference type="ARBA" id="ARBA00022603"/>
    </source>
</evidence>
<dbReference type="EMBL" id="CADCWM010000929">
    <property type="protein sequence ID" value="CAA9584927.1"/>
    <property type="molecule type" value="Genomic_DNA"/>
</dbReference>
<gene>
    <name evidence="5" type="ORF">AVDCRST_MAG88-3803</name>
</gene>
<name>A0A6J4VP47_9BACT</name>
<protein>
    <recommendedName>
        <fullName evidence="4">Methyltransferase type 11 domain-containing protein</fullName>
    </recommendedName>
</protein>
<dbReference type="PANTHER" id="PTHR45036:SF1">
    <property type="entry name" value="METHYLTRANSFERASE LIKE 7A"/>
    <property type="match status" value="1"/>
</dbReference>
<proteinExistence type="predicted"/>
<keyword evidence="3" id="KW-0949">S-adenosyl-L-methionine</keyword>
<dbReference type="InterPro" id="IPR023576">
    <property type="entry name" value="UbiE/COQ5_MeTrFase_CS"/>
</dbReference>
<reference evidence="5" key="1">
    <citation type="submission" date="2020-02" db="EMBL/GenBank/DDBJ databases">
        <authorList>
            <person name="Meier V. D."/>
        </authorList>
    </citation>
    <scope>NUCLEOTIDE SEQUENCE</scope>
    <source>
        <strain evidence="5">AVDCRST_MAG88</strain>
    </source>
</reference>
<dbReference type="InterPro" id="IPR052356">
    <property type="entry name" value="Thiol_S-MT"/>
</dbReference>
<dbReference type="CDD" id="cd02440">
    <property type="entry name" value="AdoMet_MTases"/>
    <property type="match status" value="1"/>
</dbReference>
<evidence type="ECO:0000259" key="4">
    <source>
        <dbReference type="Pfam" id="PF08241"/>
    </source>
</evidence>
<dbReference type="SUPFAM" id="SSF53335">
    <property type="entry name" value="S-adenosyl-L-methionine-dependent methyltransferases"/>
    <property type="match status" value="1"/>
</dbReference>
<keyword evidence="2" id="KW-0808">Transferase</keyword>
<keyword evidence="1" id="KW-0489">Methyltransferase</keyword>
<evidence type="ECO:0000256" key="2">
    <source>
        <dbReference type="ARBA" id="ARBA00022679"/>
    </source>
</evidence>
<dbReference type="PROSITE" id="PS01184">
    <property type="entry name" value="UBIE_2"/>
    <property type="match status" value="1"/>
</dbReference>
<dbReference type="InterPro" id="IPR029063">
    <property type="entry name" value="SAM-dependent_MTases_sf"/>
</dbReference>